<proteinExistence type="predicted"/>
<evidence type="ECO:0000313" key="2">
    <source>
        <dbReference type="Proteomes" id="UP000192911"/>
    </source>
</evidence>
<dbReference type="Proteomes" id="UP000192911">
    <property type="component" value="Unassembled WGS sequence"/>
</dbReference>
<organism evidence="1 2">
    <name type="scientific">Trinickia caryophylli</name>
    <name type="common">Paraburkholderia caryophylli</name>
    <dbReference type="NCBI Taxonomy" id="28094"/>
    <lineage>
        <taxon>Bacteria</taxon>
        <taxon>Pseudomonadati</taxon>
        <taxon>Pseudomonadota</taxon>
        <taxon>Betaproteobacteria</taxon>
        <taxon>Burkholderiales</taxon>
        <taxon>Burkholderiaceae</taxon>
        <taxon>Trinickia</taxon>
    </lineage>
</organism>
<name>A0A1X7EDB5_TRICW</name>
<dbReference type="STRING" id="28094.SAMN06295900_105231"/>
<gene>
    <name evidence="1" type="ORF">SAMN06295900_105231</name>
</gene>
<keyword evidence="2" id="KW-1185">Reference proteome</keyword>
<reference evidence="2" key="1">
    <citation type="submission" date="2017-04" db="EMBL/GenBank/DDBJ databases">
        <authorList>
            <person name="Varghese N."/>
            <person name="Submissions S."/>
        </authorList>
    </citation>
    <scope>NUCLEOTIDE SEQUENCE [LARGE SCALE GENOMIC DNA]</scope>
    <source>
        <strain evidence="2">Ballard 720</strain>
    </source>
</reference>
<protein>
    <submittedName>
        <fullName evidence="1">Uncharacterized protein</fullName>
    </submittedName>
</protein>
<dbReference type="EMBL" id="FXAH01000005">
    <property type="protein sequence ID" value="SMF31946.1"/>
    <property type="molecule type" value="Genomic_DNA"/>
</dbReference>
<accession>A0A1X7EDB5</accession>
<dbReference type="AlphaFoldDB" id="A0A1X7EDB5"/>
<evidence type="ECO:0000313" key="1">
    <source>
        <dbReference type="EMBL" id="SMF31946.1"/>
    </source>
</evidence>
<sequence>MSFGASAAMMGMASTMISTMIEATMLQVMMSMVQSVCNIAKTGAQDTEEDAKKG</sequence>